<dbReference type="OrthoDB" id="2015447at2759"/>
<dbReference type="GO" id="GO:0003884">
    <property type="term" value="F:D-amino-acid oxidase activity"/>
    <property type="evidence" value="ECO:0007669"/>
    <property type="project" value="InterPro"/>
</dbReference>
<evidence type="ECO:0000256" key="3">
    <source>
        <dbReference type="ARBA" id="ARBA00022630"/>
    </source>
</evidence>
<dbReference type="GO" id="GO:0005737">
    <property type="term" value="C:cytoplasm"/>
    <property type="evidence" value="ECO:0007669"/>
    <property type="project" value="TreeGrafter"/>
</dbReference>
<evidence type="ECO:0000256" key="4">
    <source>
        <dbReference type="ARBA" id="ARBA00022827"/>
    </source>
</evidence>
<dbReference type="Pfam" id="PF01266">
    <property type="entry name" value="DAO"/>
    <property type="match status" value="1"/>
</dbReference>
<reference evidence="7" key="1">
    <citation type="submission" date="2022-11" db="EMBL/GenBank/DDBJ databases">
        <authorList>
            <person name="Petersen C."/>
        </authorList>
    </citation>
    <scope>NUCLEOTIDE SEQUENCE</scope>
    <source>
        <strain evidence="7">IBT 19713</strain>
    </source>
</reference>
<dbReference type="GeneID" id="83196789"/>
<dbReference type="SUPFAM" id="SSF51971">
    <property type="entry name" value="Nucleotide-binding domain"/>
    <property type="match status" value="1"/>
</dbReference>
<dbReference type="Proteomes" id="UP001150941">
    <property type="component" value="Unassembled WGS sequence"/>
</dbReference>
<dbReference type="Gene3D" id="3.30.9.10">
    <property type="entry name" value="D-Amino Acid Oxidase, subunit A, domain 2"/>
    <property type="match status" value="1"/>
</dbReference>
<proteinExistence type="inferred from homology"/>
<dbReference type="InterPro" id="IPR023209">
    <property type="entry name" value="DAO"/>
</dbReference>
<reference evidence="7" key="2">
    <citation type="journal article" date="2023" name="IMA Fungus">
        <title>Comparative genomic study of the Penicillium genus elucidates a diverse pangenome and 15 lateral gene transfer events.</title>
        <authorList>
            <person name="Petersen C."/>
            <person name="Sorensen T."/>
            <person name="Nielsen M.R."/>
            <person name="Sondergaard T.E."/>
            <person name="Sorensen J.L."/>
            <person name="Fitzpatrick D.A."/>
            <person name="Frisvad J.C."/>
            <person name="Nielsen K.L."/>
        </authorList>
    </citation>
    <scope>NUCLEOTIDE SEQUENCE</scope>
    <source>
        <strain evidence="7">IBT 19713</strain>
    </source>
</reference>
<keyword evidence="3" id="KW-0285">Flavoprotein</keyword>
<accession>A0A9W9PLH2</accession>
<dbReference type="Gene3D" id="3.40.50.720">
    <property type="entry name" value="NAD(P)-binding Rossmann-like Domain"/>
    <property type="match status" value="1"/>
</dbReference>
<evidence type="ECO:0000256" key="1">
    <source>
        <dbReference type="ARBA" id="ARBA00001974"/>
    </source>
</evidence>
<sequence>MGWSAFPPLPAKTAADKLEQQMMRETYTEFEDIAAKYPESGIAFVPDPENGYVGWPDFRVLPQEEYPKGHENIRLGVSYRCWVLNSPVYLLWLKSRAEGLGVHFVKGQVSRLEDAAAILLPSRGLDGGSSTIVINATGRGLDDPASFPSRGQFVHVANECRETISHHWADGSSTVIIPRPLGGGTIIGGTKEPNDWYFLSTQSQPAFRSAEVSATVTDVVLKRAVELEPGLIQHDVAATSTSGFKILQEYVARRPMRNGGLRLESETGPGKPPIIHCYGAGASGFKISWGVATRVHKFVADLEAKQ</sequence>
<dbReference type="PANTHER" id="PTHR11530:SF26">
    <property type="entry name" value="FAD DEPENDENT OXIDOREDUCTASE SUPERFAMILY (AFU_ORTHOLOGUE AFUA_5G13940)"/>
    <property type="match status" value="1"/>
</dbReference>
<feature type="domain" description="FAD dependent oxidoreductase" evidence="6">
    <location>
        <begin position="57"/>
        <end position="292"/>
    </location>
</feature>
<dbReference type="PANTHER" id="PTHR11530">
    <property type="entry name" value="D-AMINO ACID OXIDASE"/>
    <property type="match status" value="1"/>
</dbReference>
<dbReference type="GO" id="GO:0019478">
    <property type="term" value="P:D-amino acid catabolic process"/>
    <property type="evidence" value="ECO:0007669"/>
    <property type="project" value="TreeGrafter"/>
</dbReference>
<evidence type="ECO:0000256" key="2">
    <source>
        <dbReference type="ARBA" id="ARBA00006730"/>
    </source>
</evidence>
<gene>
    <name evidence="7" type="ORF">N7468_000189</name>
</gene>
<dbReference type="RefSeq" id="XP_058335517.1">
    <property type="nucleotide sequence ID" value="XM_058469486.1"/>
</dbReference>
<organism evidence="7 8">
    <name type="scientific">Penicillium chermesinum</name>
    <dbReference type="NCBI Taxonomy" id="63820"/>
    <lineage>
        <taxon>Eukaryota</taxon>
        <taxon>Fungi</taxon>
        <taxon>Dikarya</taxon>
        <taxon>Ascomycota</taxon>
        <taxon>Pezizomycotina</taxon>
        <taxon>Eurotiomycetes</taxon>
        <taxon>Eurotiomycetidae</taxon>
        <taxon>Eurotiales</taxon>
        <taxon>Aspergillaceae</taxon>
        <taxon>Penicillium</taxon>
    </lineage>
</organism>
<comment type="caution">
    <text evidence="7">The sequence shown here is derived from an EMBL/GenBank/DDBJ whole genome shotgun (WGS) entry which is preliminary data.</text>
</comment>
<dbReference type="SUPFAM" id="SSF54373">
    <property type="entry name" value="FAD-linked reductases, C-terminal domain"/>
    <property type="match status" value="1"/>
</dbReference>
<evidence type="ECO:0000313" key="8">
    <source>
        <dbReference type="Proteomes" id="UP001150941"/>
    </source>
</evidence>
<keyword evidence="5" id="KW-0560">Oxidoreductase</keyword>
<evidence type="ECO:0000313" key="7">
    <source>
        <dbReference type="EMBL" id="KAJ5248738.1"/>
    </source>
</evidence>
<dbReference type="AlphaFoldDB" id="A0A9W9PLH2"/>
<comment type="similarity">
    <text evidence="2">Belongs to the DAMOX/DASOX family.</text>
</comment>
<dbReference type="InterPro" id="IPR006076">
    <property type="entry name" value="FAD-dep_OxRdtase"/>
</dbReference>
<name>A0A9W9PLH2_9EURO</name>
<dbReference type="GO" id="GO:0071949">
    <property type="term" value="F:FAD binding"/>
    <property type="evidence" value="ECO:0007669"/>
    <property type="project" value="InterPro"/>
</dbReference>
<evidence type="ECO:0000259" key="6">
    <source>
        <dbReference type="Pfam" id="PF01266"/>
    </source>
</evidence>
<evidence type="ECO:0000256" key="5">
    <source>
        <dbReference type="ARBA" id="ARBA00023002"/>
    </source>
</evidence>
<keyword evidence="8" id="KW-1185">Reference proteome</keyword>
<dbReference type="EMBL" id="JAPQKS010000001">
    <property type="protein sequence ID" value="KAJ5248738.1"/>
    <property type="molecule type" value="Genomic_DNA"/>
</dbReference>
<comment type="cofactor">
    <cofactor evidence="1">
        <name>FAD</name>
        <dbReference type="ChEBI" id="CHEBI:57692"/>
    </cofactor>
</comment>
<protein>
    <recommendedName>
        <fullName evidence="6">FAD dependent oxidoreductase domain-containing protein</fullName>
    </recommendedName>
</protein>
<keyword evidence="4" id="KW-0274">FAD</keyword>